<dbReference type="InterPro" id="IPR000524">
    <property type="entry name" value="Tscrpt_reg_HTH_GntR"/>
</dbReference>
<comment type="caution">
    <text evidence="5">The sequence shown here is derived from an EMBL/GenBank/DDBJ whole genome shotgun (WGS) entry which is preliminary data.</text>
</comment>
<dbReference type="PANTHER" id="PTHR38445:SF9">
    <property type="entry name" value="HTH-TYPE TRANSCRIPTIONAL REPRESSOR YTRA"/>
    <property type="match status" value="1"/>
</dbReference>
<organism evidence="5 6">
    <name type="scientific">Caproiciproducens galactitolivorans</name>
    <dbReference type="NCBI Taxonomy" id="642589"/>
    <lineage>
        <taxon>Bacteria</taxon>
        <taxon>Bacillati</taxon>
        <taxon>Bacillota</taxon>
        <taxon>Clostridia</taxon>
        <taxon>Eubacteriales</taxon>
        <taxon>Acutalibacteraceae</taxon>
        <taxon>Caproiciproducens</taxon>
    </lineage>
</organism>
<dbReference type="SMART" id="SM00345">
    <property type="entry name" value="HTH_GNTR"/>
    <property type="match status" value="1"/>
</dbReference>
<accession>A0A4Z0YAZ2</accession>
<dbReference type="Proteomes" id="UP000297714">
    <property type="component" value="Unassembled WGS sequence"/>
</dbReference>
<keyword evidence="1" id="KW-0805">Transcription regulation</keyword>
<sequence>MFTLDYKSRLPIYEQLYKSITKMAALGAVDKDEPLPSVRVLAQELGVNPNTVQKAYQMLERDGIIYSVPGKGSFVSGGEAAILQQKEIAMKKLEEAVLAAADCGVKASEILDTVHAIYNGREE</sequence>
<keyword evidence="3" id="KW-0804">Transcription</keyword>
<dbReference type="InterPro" id="IPR036390">
    <property type="entry name" value="WH_DNA-bd_sf"/>
</dbReference>
<evidence type="ECO:0000313" key="6">
    <source>
        <dbReference type="Proteomes" id="UP000297714"/>
    </source>
</evidence>
<keyword evidence="6" id="KW-1185">Reference proteome</keyword>
<protein>
    <submittedName>
        <fullName evidence="5">HTH-type transcriptional repressor YtrA</fullName>
    </submittedName>
</protein>
<evidence type="ECO:0000256" key="1">
    <source>
        <dbReference type="ARBA" id="ARBA00023015"/>
    </source>
</evidence>
<evidence type="ECO:0000256" key="2">
    <source>
        <dbReference type="ARBA" id="ARBA00023125"/>
    </source>
</evidence>
<dbReference type="GO" id="GO:0003677">
    <property type="term" value="F:DNA binding"/>
    <property type="evidence" value="ECO:0007669"/>
    <property type="project" value="UniProtKB-KW"/>
</dbReference>
<keyword evidence="2" id="KW-0238">DNA-binding</keyword>
<evidence type="ECO:0000313" key="5">
    <source>
        <dbReference type="EMBL" id="TGJ75973.1"/>
    </source>
</evidence>
<dbReference type="OrthoDB" id="9801546at2"/>
<dbReference type="SUPFAM" id="SSF46785">
    <property type="entry name" value="Winged helix' DNA-binding domain"/>
    <property type="match status" value="1"/>
</dbReference>
<dbReference type="Pfam" id="PF00392">
    <property type="entry name" value="GntR"/>
    <property type="match status" value="1"/>
</dbReference>
<dbReference type="InterPro" id="IPR036388">
    <property type="entry name" value="WH-like_DNA-bd_sf"/>
</dbReference>
<dbReference type="PANTHER" id="PTHR38445">
    <property type="entry name" value="HTH-TYPE TRANSCRIPTIONAL REPRESSOR YTRA"/>
    <property type="match status" value="1"/>
</dbReference>
<evidence type="ECO:0000259" key="4">
    <source>
        <dbReference type="PROSITE" id="PS50949"/>
    </source>
</evidence>
<dbReference type="AlphaFoldDB" id="A0A4Z0YAZ2"/>
<evidence type="ECO:0000256" key="3">
    <source>
        <dbReference type="ARBA" id="ARBA00023163"/>
    </source>
</evidence>
<proteinExistence type="predicted"/>
<dbReference type="CDD" id="cd07377">
    <property type="entry name" value="WHTH_GntR"/>
    <property type="match status" value="1"/>
</dbReference>
<gene>
    <name evidence="5" type="primary">ytrA_3</name>
    <name evidence="5" type="ORF">CAGA_19490</name>
</gene>
<feature type="domain" description="HTH gntR-type" evidence="4">
    <location>
        <begin position="10"/>
        <end position="78"/>
    </location>
</feature>
<dbReference type="GO" id="GO:0003700">
    <property type="term" value="F:DNA-binding transcription factor activity"/>
    <property type="evidence" value="ECO:0007669"/>
    <property type="project" value="InterPro"/>
</dbReference>
<dbReference type="PROSITE" id="PS50949">
    <property type="entry name" value="HTH_GNTR"/>
    <property type="match status" value="1"/>
</dbReference>
<name>A0A4Z0YAZ2_9FIRM</name>
<dbReference type="RefSeq" id="WP_135660262.1">
    <property type="nucleotide sequence ID" value="NZ_SRMQ01000009.1"/>
</dbReference>
<dbReference type="EMBL" id="SRMQ01000009">
    <property type="protein sequence ID" value="TGJ75973.1"/>
    <property type="molecule type" value="Genomic_DNA"/>
</dbReference>
<dbReference type="PRINTS" id="PR00035">
    <property type="entry name" value="HTHGNTR"/>
</dbReference>
<dbReference type="Gene3D" id="1.10.10.10">
    <property type="entry name" value="Winged helix-like DNA-binding domain superfamily/Winged helix DNA-binding domain"/>
    <property type="match status" value="1"/>
</dbReference>
<reference evidence="5 6" key="1">
    <citation type="submission" date="2019-04" db="EMBL/GenBank/DDBJ databases">
        <authorList>
            <person name="Poehlein A."/>
            <person name="Bengelsdorf F.R."/>
            <person name="Duerre P."/>
            <person name="Daniel R."/>
        </authorList>
    </citation>
    <scope>NUCLEOTIDE SEQUENCE [LARGE SCALE GENOMIC DNA]</scope>
    <source>
        <strain evidence="5 6">BS-1</strain>
    </source>
</reference>